<dbReference type="Proteomes" id="UP001165064">
    <property type="component" value="Unassembled WGS sequence"/>
</dbReference>
<gene>
    <name evidence="1" type="ORF">Amon02_000737400</name>
</gene>
<organism evidence="1 2">
    <name type="scientific">Ambrosiozyma monospora</name>
    <name type="common">Yeast</name>
    <name type="synonym">Endomycopsis monosporus</name>
    <dbReference type="NCBI Taxonomy" id="43982"/>
    <lineage>
        <taxon>Eukaryota</taxon>
        <taxon>Fungi</taxon>
        <taxon>Dikarya</taxon>
        <taxon>Ascomycota</taxon>
        <taxon>Saccharomycotina</taxon>
        <taxon>Pichiomycetes</taxon>
        <taxon>Pichiales</taxon>
        <taxon>Pichiaceae</taxon>
        <taxon>Ambrosiozyma</taxon>
    </lineage>
</organism>
<proteinExistence type="predicted"/>
<keyword evidence="2" id="KW-1185">Reference proteome</keyword>
<reference evidence="1" key="1">
    <citation type="submission" date="2023-04" db="EMBL/GenBank/DDBJ databases">
        <title>Ambrosiozyma monospora NBRC 10751.</title>
        <authorList>
            <person name="Ichikawa N."/>
            <person name="Sato H."/>
            <person name="Tonouchi N."/>
        </authorList>
    </citation>
    <scope>NUCLEOTIDE SEQUENCE</scope>
    <source>
        <strain evidence="1">NBRC 10751</strain>
    </source>
</reference>
<protein>
    <submittedName>
        <fullName evidence="1">Unnamed protein product</fullName>
    </submittedName>
</protein>
<accession>A0ACB5TBW0</accession>
<evidence type="ECO:0000313" key="2">
    <source>
        <dbReference type="Proteomes" id="UP001165064"/>
    </source>
</evidence>
<comment type="caution">
    <text evidence="1">The sequence shown here is derived from an EMBL/GenBank/DDBJ whole genome shotgun (WGS) entry which is preliminary data.</text>
</comment>
<dbReference type="EMBL" id="BSXS01006117">
    <property type="protein sequence ID" value="GME85102.1"/>
    <property type="molecule type" value="Genomic_DNA"/>
</dbReference>
<sequence>MSSLAHAPPSVPPPEPERPVPVADFFNYLLMSETDAMNLEVTNDDAIERDFEIDAFFHELDYHDIYPRVSGFTLLNDFPDMVLFTTERQ</sequence>
<evidence type="ECO:0000313" key="1">
    <source>
        <dbReference type="EMBL" id="GME85102.1"/>
    </source>
</evidence>
<name>A0ACB5TBW0_AMBMO</name>